<evidence type="ECO:0000313" key="3">
    <source>
        <dbReference type="Proteomes" id="UP000176005"/>
    </source>
</evidence>
<evidence type="ECO:0000313" key="2">
    <source>
        <dbReference type="EMBL" id="OEV09254.1"/>
    </source>
</evidence>
<evidence type="ECO:0008006" key="4">
    <source>
        <dbReference type="Google" id="ProtNLM"/>
    </source>
</evidence>
<protein>
    <recommendedName>
        <fullName evidence="4">VWFA domain-containing protein</fullName>
    </recommendedName>
</protein>
<name>A0A1E7KZB3_9ACTN</name>
<dbReference type="RefSeq" id="WP_070018733.1">
    <property type="nucleotide sequence ID" value="NZ_LJGW01000377.1"/>
</dbReference>
<dbReference type="Proteomes" id="UP000176005">
    <property type="component" value="Unassembled WGS sequence"/>
</dbReference>
<accession>A0A1E7KZB3</accession>
<sequence>MTAPADVRSAGDEVDDDLRDARAALGRRLSSIINELSGRDSVLLDMVWDAQREPAWFDPARVWVTINGAVALADSAHPDDVDPLTVSGRLRHPVIIGMCGHEAAHARSTRWSAWPRTAGRAAVRAAVLLEEPRIEARHLQERPGDRVFLRAAARHIVLPEPDDASAVGDRWRAATGAALVLGRVDAGVLTEAEVRPVYEAVEAALGADDLAALRALWREALDLRDGDQEALLSVARRWVDVVGAEEDEDLPGVGCAAGGPSAAEDAAAGSDGDGSGSEEAAGDDVFASVVASVAEAASTSAQIATGALPDPEQEQRAQEEAARRAARAADEEAARAAAQKASRRVFAPAPTSVRARPHDPVVGRRAPTSDERAAARRLGRALREAQFREPVRTRVSSALPPGRLSGRDAMLGAAQRSLGLPVTARPFRSVRRQQVENPPVALGVAVDVSGSMRPYTGIIASTSWVFAHAAREVEGVAATCAFGSAVTPIVSPGVPPAQVTRFSANDGNHRFTEAARALDGALTLAGGAGARVLVIVSDGHWEPAERGGGARVVKRLADSGVHVLWFCLDAEANVLSGARRAQIAQVSDIPSALSAVLVKALRSA</sequence>
<feature type="compositionally biased region" description="Basic and acidic residues" evidence="1">
    <location>
        <begin position="313"/>
        <end position="334"/>
    </location>
</feature>
<evidence type="ECO:0000256" key="1">
    <source>
        <dbReference type="SAM" id="MobiDB-lite"/>
    </source>
</evidence>
<dbReference type="PATRIC" id="fig|518642.10.peg.4770"/>
<comment type="caution">
    <text evidence="2">The sequence shown here is derived from an EMBL/GenBank/DDBJ whole genome shotgun (WGS) entry which is preliminary data.</text>
</comment>
<feature type="compositionally biased region" description="Basic and acidic residues" evidence="1">
    <location>
        <begin position="356"/>
        <end position="372"/>
    </location>
</feature>
<dbReference type="SUPFAM" id="SSF53300">
    <property type="entry name" value="vWA-like"/>
    <property type="match status" value="1"/>
</dbReference>
<reference evidence="2 3" key="1">
    <citation type="journal article" date="2016" name="Front. Microbiol.">
        <title>Comparative Genomics Analysis of Streptomyces Species Reveals Their Adaptation to the Marine Environment and Their Diversity at the Genomic Level.</title>
        <authorList>
            <person name="Tian X."/>
            <person name="Zhang Z."/>
            <person name="Yang T."/>
            <person name="Chen M."/>
            <person name="Li J."/>
            <person name="Chen F."/>
            <person name="Yang J."/>
            <person name="Li W."/>
            <person name="Zhang B."/>
            <person name="Zhang Z."/>
            <person name="Wu J."/>
            <person name="Zhang C."/>
            <person name="Long L."/>
            <person name="Xiao J."/>
        </authorList>
    </citation>
    <scope>NUCLEOTIDE SEQUENCE [LARGE SCALE GENOMIC DNA]</scope>
    <source>
        <strain evidence="2 3">SCSIO 10429</strain>
    </source>
</reference>
<dbReference type="EMBL" id="LJGW01000377">
    <property type="protein sequence ID" value="OEV09254.1"/>
    <property type="molecule type" value="Genomic_DNA"/>
</dbReference>
<feature type="region of interest" description="Disordered" evidence="1">
    <location>
        <begin position="249"/>
        <end position="280"/>
    </location>
</feature>
<gene>
    <name evidence="2" type="ORF">AN218_22625</name>
</gene>
<dbReference type="InterPro" id="IPR036465">
    <property type="entry name" value="vWFA_dom_sf"/>
</dbReference>
<dbReference type="Pfam" id="PF05762">
    <property type="entry name" value="VWA_CoxE"/>
    <property type="match status" value="1"/>
</dbReference>
<keyword evidence="3" id="KW-1185">Reference proteome</keyword>
<dbReference type="AlphaFoldDB" id="A0A1E7KZB3"/>
<proteinExistence type="predicted"/>
<feature type="region of interest" description="Disordered" evidence="1">
    <location>
        <begin position="301"/>
        <end position="372"/>
    </location>
</feature>
<feature type="compositionally biased region" description="Low complexity" evidence="1">
    <location>
        <begin position="258"/>
        <end position="270"/>
    </location>
</feature>
<dbReference type="InterPro" id="IPR008912">
    <property type="entry name" value="Uncharacterised_CoxE"/>
</dbReference>
<organism evidence="2 3">
    <name type="scientific">Streptomyces nanshensis</name>
    <dbReference type="NCBI Taxonomy" id="518642"/>
    <lineage>
        <taxon>Bacteria</taxon>
        <taxon>Bacillati</taxon>
        <taxon>Actinomycetota</taxon>
        <taxon>Actinomycetes</taxon>
        <taxon>Kitasatosporales</taxon>
        <taxon>Streptomycetaceae</taxon>
        <taxon>Streptomyces</taxon>
    </lineage>
</organism>